<feature type="transmembrane region" description="Helical" evidence="12">
    <location>
        <begin position="83"/>
        <end position="103"/>
    </location>
</feature>
<dbReference type="GO" id="GO:0009055">
    <property type="term" value="F:electron transfer activity"/>
    <property type="evidence" value="ECO:0007669"/>
    <property type="project" value="TreeGrafter"/>
</dbReference>
<evidence type="ECO:0000256" key="8">
    <source>
        <dbReference type="ARBA" id="ARBA00022982"/>
    </source>
</evidence>
<evidence type="ECO:0000313" key="14">
    <source>
        <dbReference type="Proteomes" id="UP000273977"/>
    </source>
</evidence>
<sequence>MSDLQLFWFILIGVLFAGFFFLEGFDFGVGMAVQTITNNEEEKDQIVETIGPVWDGNEVWLITAGGAMFASFPMWYATLFSGYYLLLLLVLVGLIIRGVSFEFREKMPADKKNIWNWTLTIGSFMVPFFFGVIFVSMIQGMPLDAEGNIFASFTDYINVFSIVGGIAVVLLSFLHGMNYISLKTTGPIRYRAKNYAMFAYWVLYVGLILFAILLFFQTNFFETHPVSTISLLVVMVVLTVVAHYGVATNKEMLAFLASGFTLIALVALIFSGIFPYVMISSGDPANSMLIAEASSSPYTLSLMTKLSLGLLPFVLAYFSYSYWVFRKRIKHTDVEGATEGY</sequence>
<evidence type="ECO:0000256" key="3">
    <source>
        <dbReference type="ARBA" id="ARBA00022448"/>
    </source>
</evidence>
<keyword evidence="4" id="KW-1003">Cell membrane</keyword>
<dbReference type="GO" id="GO:0046872">
    <property type="term" value="F:metal ion binding"/>
    <property type="evidence" value="ECO:0007669"/>
    <property type="project" value="UniProtKB-KW"/>
</dbReference>
<evidence type="ECO:0000256" key="7">
    <source>
        <dbReference type="ARBA" id="ARBA00022723"/>
    </source>
</evidence>
<dbReference type="PANTHER" id="PTHR43141">
    <property type="entry name" value="CYTOCHROME BD2 SUBUNIT II"/>
    <property type="match status" value="1"/>
</dbReference>
<keyword evidence="3" id="KW-0813">Transport</keyword>
<feature type="transmembrane region" description="Helical" evidence="12">
    <location>
        <begin position="195"/>
        <end position="216"/>
    </location>
</feature>
<dbReference type="PIRSF" id="PIRSF000267">
    <property type="entry name" value="Cyt_oxidse_sub2"/>
    <property type="match status" value="1"/>
</dbReference>
<keyword evidence="8" id="KW-0249">Electron transport</keyword>
<name>A0A3N4GPF0_9LACT</name>
<organism evidence="13 14">
    <name type="scientific">Aerococcus agrisoli</name>
    <dbReference type="NCBI Taxonomy" id="2487350"/>
    <lineage>
        <taxon>Bacteria</taxon>
        <taxon>Bacillati</taxon>
        <taxon>Bacillota</taxon>
        <taxon>Bacilli</taxon>
        <taxon>Lactobacillales</taxon>
        <taxon>Aerococcaceae</taxon>
        <taxon>Aerococcus</taxon>
    </lineage>
</organism>
<dbReference type="EMBL" id="RKMG01000006">
    <property type="protein sequence ID" value="RPA60961.1"/>
    <property type="molecule type" value="Genomic_DNA"/>
</dbReference>
<dbReference type="Pfam" id="PF02322">
    <property type="entry name" value="Cyt_bd_oxida_II"/>
    <property type="match status" value="1"/>
</dbReference>
<comment type="similarity">
    <text evidence="2">Belongs to the cytochrome ubiquinol oxidase subunit 2 family.</text>
</comment>
<keyword evidence="5" id="KW-0349">Heme</keyword>
<keyword evidence="10" id="KW-0408">Iron</keyword>
<evidence type="ECO:0000256" key="12">
    <source>
        <dbReference type="SAM" id="Phobius"/>
    </source>
</evidence>
<dbReference type="AlphaFoldDB" id="A0A3N4GPF0"/>
<evidence type="ECO:0000256" key="9">
    <source>
        <dbReference type="ARBA" id="ARBA00022989"/>
    </source>
</evidence>
<feature type="transmembrane region" description="Helical" evidence="12">
    <location>
        <begin position="228"/>
        <end position="246"/>
    </location>
</feature>
<evidence type="ECO:0000256" key="10">
    <source>
        <dbReference type="ARBA" id="ARBA00023004"/>
    </source>
</evidence>
<proteinExistence type="inferred from homology"/>
<dbReference type="GO" id="GO:0070069">
    <property type="term" value="C:cytochrome complex"/>
    <property type="evidence" value="ECO:0007669"/>
    <property type="project" value="TreeGrafter"/>
</dbReference>
<gene>
    <name evidence="13" type="primary">cydB</name>
    <name evidence="13" type="ORF">EF384_02805</name>
</gene>
<feature type="transmembrane region" description="Helical" evidence="12">
    <location>
        <begin position="298"/>
        <end position="320"/>
    </location>
</feature>
<dbReference type="PANTHER" id="PTHR43141:SF5">
    <property type="entry name" value="CYTOCHROME BD-I UBIQUINOL OXIDASE SUBUNIT 2"/>
    <property type="match status" value="1"/>
</dbReference>
<evidence type="ECO:0000256" key="6">
    <source>
        <dbReference type="ARBA" id="ARBA00022692"/>
    </source>
</evidence>
<reference evidence="13 14" key="1">
    <citation type="submission" date="2018-11" db="EMBL/GenBank/DDBJ databases">
        <title>Aerococcus sp. SJQ22, whole genome shotgun sequence.</title>
        <authorList>
            <person name="Sun L."/>
            <person name="Gao X."/>
            <person name="Chen W."/>
            <person name="Huang K."/>
        </authorList>
    </citation>
    <scope>NUCLEOTIDE SEQUENCE [LARGE SCALE GENOMIC DNA]</scope>
    <source>
        <strain evidence="13 14">SJQ22</strain>
    </source>
</reference>
<protein>
    <submittedName>
        <fullName evidence="13">Cytochrome d ubiquinol oxidase subunit II</fullName>
    </submittedName>
</protein>
<dbReference type="GO" id="GO:0016682">
    <property type="term" value="F:oxidoreductase activity, acting on diphenols and related substances as donors, oxygen as acceptor"/>
    <property type="evidence" value="ECO:0007669"/>
    <property type="project" value="TreeGrafter"/>
</dbReference>
<feature type="transmembrane region" description="Helical" evidence="12">
    <location>
        <begin position="253"/>
        <end position="278"/>
    </location>
</feature>
<dbReference type="Proteomes" id="UP000273977">
    <property type="component" value="Unassembled WGS sequence"/>
</dbReference>
<dbReference type="NCBIfam" id="TIGR00203">
    <property type="entry name" value="cydB"/>
    <property type="match status" value="1"/>
</dbReference>
<dbReference type="OrthoDB" id="9776710at2"/>
<accession>A0A3N4GPF0</accession>
<dbReference type="GO" id="GO:0005886">
    <property type="term" value="C:plasma membrane"/>
    <property type="evidence" value="ECO:0007669"/>
    <property type="project" value="UniProtKB-SubCell"/>
</dbReference>
<keyword evidence="7" id="KW-0479">Metal-binding</keyword>
<dbReference type="InterPro" id="IPR003317">
    <property type="entry name" value="Cyt-d_oxidase_su2"/>
</dbReference>
<feature type="transmembrane region" description="Helical" evidence="12">
    <location>
        <begin position="115"/>
        <end position="136"/>
    </location>
</feature>
<comment type="subcellular location">
    <subcellularLocation>
        <location evidence="1">Cell membrane</location>
        <topology evidence="1">Multi-pass membrane protein</topology>
    </subcellularLocation>
</comment>
<keyword evidence="11 12" id="KW-0472">Membrane</keyword>
<evidence type="ECO:0000256" key="5">
    <source>
        <dbReference type="ARBA" id="ARBA00022617"/>
    </source>
</evidence>
<evidence type="ECO:0000256" key="1">
    <source>
        <dbReference type="ARBA" id="ARBA00004651"/>
    </source>
</evidence>
<dbReference type="RefSeq" id="WP_123779475.1">
    <property type="nucleotide sequence ID" value="NZ_RKMG01000006.1"/>
</dbReference>
<evidence type="ECO:0000313" key="13">
    <source>
        <dbReference type="EMBL" id="RPA60961.1"/>
    </source>
</evidence>
<keyword evidence="9 12" id="KW-1133">Transmembrane helix</keyword>
<feature type="transmembrane region" description="Helical" evidence="12">
    <location>
        <begin position="6"/>
        <end position="25"/>
    </location>
</feature>
<keyword evidence="14" id="KW-1185">Reference proteome</keyword>
<evidence type="ECO:0000256" key="4">
    <source>
        <dbReference type="ARBA" id="ARBA00022475"/>
    </source>
</evidence>
<evidence type="ECO:0000256" key="2">
    <source>
        <dbReference type="ARBA" id="ARBA00007543"/>
    </source>
</evidence>
<keyword evidence="6 12" id="KW-0812">Transmembrane</keyword>
<feature type="transmembrane region" description="Helical" evidence="12">
    <location>
        <begin position="156"/>
        <end position="174"/>
    </location>
</feature>
<dbReference type="GO" id="GO:0019646">
    <property type="term" value="P:aerobic electron transport chain"/>
    <property type="evidence" value="ECO:0007669"/>
    <property type="project" value="TreeGrafter"/>
</dbReference>
<comment type="caution">
    <text evidence="13">The sequence shown here is derived from an EMBL/GenBank/DDBJ whole genome shotgun (WGS) entry which is preliminary data.</text>
</comment>
<evidence type="ECO:0000256" key="11">
    <source>
        <dbReference type="ARBA" id="ARBA00023136"/>
    </source>
</evidence>